<keyword evidence="1" id="KW-0812">Transmembrane</keyword>
<reference evidence="4" key="1">
    <citation type="submission" date="2017-05" db="EMBL/GenBank/DDBJ databases">
        <authorList>
            <person name="Lin X."/>
        </authorList>
    </citation>
    <scope>NUCLEOTIDE SEQUENCE [LARGE SCALE GENOMIC DNA]</scope>
    <source>
        <strain evidence="4">JLT2012</strain>
    </source>
</reference>
<name>A0A219B1L2_9SPHN</name>
<dbReference type="InterPro" id="IPR021333">
    <property type="entry name" value="DUF2946"/>
</dbReference>
<evidence type="ECO:0000256" key="2">
    <source>
        <dbReference type="SAM" id="SignalP"/>
    </source>
</evidence>
<proteinExistence type="predicted"/>
<gene>
    <name evidence="3" type="ORF">B5C34_01315</name>
</gene>
<protein>
    <recommendedName>
        <fullName evidence="5">DUF2946 domain-containing protein</fullName>
    </recommendedName>
</protein>
<evidence type="ECO:0000313" key="3">
    <source>
        <dbReference type="EMBL" id="OWV32221.1"/>
    </source>
</evidence>
<feature type="transmembrane region" description="Helical" evidence="1">
    <location>
        <begin position="73"/>
        <end position="93"/>
    </location>
</feature>
<evidence type="ECO:0008006" key="5">
    <source>
        <dbReference type="Google" id="ProtNLM"/>
    </source>
</evidence>
<dbReference type="Pfam" id="PF11162">
    <property type="entry name" value="DUF2946"/>
    <property type="match status" value="1"/>
</dbReference>
<keyword evidence="1" id="KW-1133">Transmembrane helix</keyword>
<accession>A0A219B1L2</accession>
<keyword evidence="4" id="KW-1185">Reference proteome</keyword>
<evidence type="ECO:0000256" key="1">
    <source>
        <dbReference type="SAM" id="Phobius"/>
    </source>
</evidence>
<sequence length="126" mass="13175">MRLQRPLVWALPFALLVQLWAMATCCLPSSVTAESVFAPGGTLVICSGAGTRTLDLADETGDPSGKKSSHGDLCGGLCAPALLAVVLLAALLFHSDARLFGIRPPRDVRPRAPPPAYLARGPPLFA</sequence>
<organism evidence="3 4">
    <name type="scientific">Pacificimonas flava</name>
    <dbReference type="NCBI Taxonomy" id="1234595"/>
    <lineage>
        <taxon>Bacteria</taxon>
        <taxon>Pseudomonadati</taxon>
        <taxon>Pseudomonadota</taxon>
        <taxon>Alphaproteobacteria</taxon>
        <taxon>Sphingomonadales</taxon>
        <taxon>Sphingosinicellaceae</taxon>
        <taxon>Pacificimonas</taxon>
    </lineage>
</organism>
<dbReference type="EMBL" id="NFZT01000001">
    <property type="protein sequence ID" value="OWV32221.1"/>
    <property type="molecule type" value="Genomic_DNA"/>
</dbReference>
<keyword evidence="2" id="KW-0732">Signal</keyword>
<dbReference type="Proteomes" id="UP000198462">
    <property type="component" value="Unassembled WGS sequence"/>
</dbReference>
<dbReference type="RefSeq" id="WP_088711019.1">
    <property type="nucleotide sequence ID" value="NZ_NFZT01000001.1"/>
</dbReference>
<evidence type="ECO:0000313" key="4">
    <source>
        <dbReference type="Proteomes" id="UP000198462"/>
    </source>
</evidence>
<comment type="caution">
    <text evidence="3">The sequence shown here is derived from an EMBL/GenBank/DDBJ whole genome shotgun (WGS) entry which is preliminary data.</text>
</comment>
<feature type="chain" id="PRO_5012916997" description="DUF2946 domain-containing protein" evidence="2">
    <location>
        <begin position="24"/>
        <end position="126"/>
    </location>
</feature>
<dbReference type="AlphaFoldDB" id="A0A219B1L2"/>
<keyword evidence="1" id="KW-0472">Membrane</keyword>
<feature type="signal peptide" evidence="2">
    <location>
        <begin position="1"/>
        <end position="23"/>
    </location>
</feature>